<dbReference type="EMBL" id="JAXCGZ010019693">
    <property type="protein sequence ID" value="KAK7065885.1"/>
    <property type="molecule type" value="Genomic_DNA"/>
</dbReference>
<reference evidence="2 3" key="1">
    <citation type="submission" date="2023-11" db="EMBL/GenBank/DDBJ databases">
        <title>Halocaridina rubra genome assembly.</title>
        <authorList>
            <person name="Smith C."/>
        </authorList>
    </citation>
    <scope>NUCLEOTIDE SEQUENCE [LARGE SCALE GENOMIC DNA]</scope>
    <source>
        <strain evidence="2">EP-1</strain>
        <tissue evidence="2">Whole</tissue>
    </source>
</reference>
<feature type="compositionally biased region" description="Low complexity" evidence="1">
    <location>
        <begin position="132"/>
        <end position="150"/>
    </location>
</feature>
<comment type="caution">
    <text evidence="2">The sequence shown here is derived from an EMBL/GenBank/DDBJ whole genome shotgun (WGS) entry which is preliminary data.</text>
</comment>
<evidence type="ECO:0000256" key="1">
    <source>
        <dbReference type="SAM" id="MobiDB-lite"/>
    </source>
</evidence>
<keyword evidence="3" id="KW-1185">Reference proteome</keyword>
<name>A0AAN8WT90_HALRR</name>
<feature type="compositionally biased region" description="Low complexity" evidence="1">
    <location>
        <begin position="116"/>
        <end position="125"/>
    </location>
</feature>
<evidence type="ECO:0000313" key="3">
    <source>
        <dbReference type="Proteomes" id="UP001381693"/>
    </source>
</evidence>
<accession>A0AAN8WT90</accession>
<evidence type="ECO:0000313" key="2">
    <source>
        <dbReference type="EMBL" id="KAK7065885.1"/>
    </source>
</evidence>
<sequence length="179" mass="20108">WQWQQCSVCVVVVVVSVVVVREREWWFLQSQYWCRSEPLFTCSSEKLLSLSHFTPAVGRPVAFATPENWSSPYSAYTTRTPLPNCQNYPHITLCIYSTCEREREKAKYDRDVVFSFPSSSSSSSASPPPPTLSWSIRCNGRNSSRSSSNGPTVAAAQNRGRIRRRAPPPPISHSPLLPG</sequence>
<gene>
    <name evidence="2" type="ORF">SK128_022475</name>
</gene>
<organism evidence="2 3">
    <name type="scientific">Halocaridina rubra</name>
    <name type="common">Hawaiian red shrimp</name>
    <dbReference type="NCBI Taxonomy" id="373956"/>
    <lineage>
        <taxon>Eukaryota</taxon>
        <taxon>Metazoa</taxon>
        <taxon>Ecdysozoa</taxon>
        <taxon>Arthropoda</taxon>
        <taxon>Crustacea</taxon>
        <taxon>Multicrustacea</taxon>
        <taxon>Malacostraca</taxon>
        <taxon>Eumalacostraca</taxon>
        <taxon>Eucarida</taxon>
        <taxon>Decapoda</taxon>
        <taxon>Pleocyemata</taxon>
        <taxon>Caridea</taxon>
        <taxon>Atyoidea</taxon>
        <taxon>Atyidae</taxon>
        <taxon>Halocaridina</taxon>
    </lineage>
</organism>
<proteinExistence type="predicted"/>
<dbReference type="Proteomes" id="UP001381693">
    <property type="component" value="Unassembled WGS sequence"/>
</dbReference>
<dbReference type="AlphaFoldDB" id="A0AAN8WT90"/>
<feature type="region of interest" description="Disordered" evidence="1">
    <location>
        <begin position="116"/>
        <end position="179"/>
    </location>
</feature>
<feature type="compositionally biased region" description="Pro residues" evidence="1">
    <location>
        <begin position="167"/>
        <end position="179"/>
    </location>
</feature>
<feature type="non-terminal residue" evidence="2">
    <location>
        <position position="1"/>
    </location>
</feature>
<protein>
    <submittedName>
        <fullName evidence="2">Uncharacterized protein</fullName>
    </submittedName>
</protein>